<keyword evidence="15" id="KW-1185">Reference proteome</keyword>
<evidence type="ECO:0000256" key="6">
    <source>
        <dbReference type="ARBA" id="ARBA00022776"/>
    </source>
</evidence>
<keyword evidence="6 11" id="KW-0498">Mitosis</keyword>
<evidence type="ECO:0000256" key="2">
    <source>
        <dbReference type="ARBA" id="ARBA00006379"/>
    </source>
</evidence>
<keyword evidence="8 11" id="KW-0131">Cell cycle</keyword>
<evidence type="ECO:0000256" key="3">
    <source>
        <dbReference type="ARBA" id="ARBA00013692"/>
    </source>
</evidence>
<dbReference type="Gene3D" id="6.10.250.1950">
    <property type="match status" value="1"/>
</dbReference>
<dbReference type="PANTHER" id="PTHR14281">
    <property type="entry name" value="KINETOCHORE PROTEIN SPC25-RELATED"/>
    <property type="match status" value="1"/>
</dbReference>
<feature type="domain" description="Chromosome segregation protein Spc25 C-terminal" evidence="13">
    <location>
        <begin position="127"/>
        <end position="164"/>
    </location>
</feature>
<keyword evidence="9 11" id="KW-0137">Centromere</keyword>
<evidence type="ECO:0000259" key="13">
    <source>
        <dbReference type="Pfam" id="PF08234"/>
    </source>
</evidence>
<sequence length="172" mass="20527">MQEFRSHFISQSSEENSIQEERDVYKESLKDLTDVFVLLFLYIDVEWQNKRIEEKQEDILQEAAKLKENRKQCEELAEHIQKLREELNKKKELALASKKVNKEKLKELEKSAALFKDRLGLEIRKLRGEKLQFVFRCINPKDLEEPFSCIIYFNEEGEYKRKSCGLLSQSFS</sequence>
<evidence type="ECO:0000256" key="1">
    <source>
        <dbReference type="ARBA" id="ARBA00004584"/>
    </source>
</evidence>
<keyword evidence="7 12" id="KW-0175">Coiled coil</keyword>
<dbReference type="InterPro" id="IPR013255">
    <property type="entry name" value="Spc25_C"/>
</dbReference>
<evidence type="ECO:0000256" key="8">
    <source>
        <dbReference type="ARBA" id="ARBA00023306"/>
    </source>
</evidence>
<reference evidence="15" key="1">
    <citation type="journal article" date="2017" name="Nat. Commun.">
        <title>The North American bullfrog draft genome provides insight into hormonal regulation of long noncoding RNA.</title>
        <authorList>
            <person name="Hammond S.A."/>
            <person name="Warren R.L."/>
            <person name="Vandervalk B.P."/>
            <person name="Kucuk E."/>
            <person name="Khan H."/>
            <person name="Gibb E.A."/>
            <person name="Pandoh P."/>
            <person name="Kirk H."/>
            <person name="Zhao Y."/>
            <person name="Jones M."/>
            <person name="Mungall A.J."/>
            <person name="Coope R."/>
            <person name="Pleasance S."/>
            <person name="Moore R.A."/>
            <person name="Holt R.A."/>
            <person name="Round J.M."/>
            <person name="Ohora S."/>
            <person name="Walle B.V."/>
            <person name="Veldhoen N."/>
            <person name="Helbing C.C."/>
            <person name="Birol I."/>
        </authorList>
    </citation>
    <scope>NUCLEOTIDE SEQUENCE [LARGE SCALE GENOMIC DNA]</scope>
</reference>
<evidence type="ECO:0000313" key="14">
    <source>
        <dbReference type="EMBL" id="PIO23803.1"/>
    </source>
</evidence>
<name>A0A2G9R978_AQUCT</name>
<dbReference type="Pfam" id="PF08234">
    <property type="entry name" value="Spindle_Spc25"/>
    <property type="match status" value="1"/>
</dbReference>
<dbReference type="GO" id="GO:0031262">
    <property type="term" value="C:Ndc80 complex"/>
    <property type="evidence" value="ECO:0007669"/>
    <property type="project" value="InterPro"/>
</dbReference>
<dbReference type="PANTHER" id="PTHR14281:SF0">
    <property type="entry name" value="KINETOCHORE PROTEIN SPC25"/>
    <property type="match status" value="1"/>
</dbReference>
<evidence type="ECO:0000256" key="9">
    <source>
        <dbReference type="ARBA" id="ARBA00023328"/>
    </source>
</evidence>
<dbReference type="CDD" id="cd23784">
    <property type="entry name" value="RWD_Spc25"/>
    <property type="match status" value="1"/>
</dbReference>
<organism evidence="14 15">
    <name type="scientific">Aquarana catesbeiana</name>
    <name type="common">American bullfrog</name>
    <name type="synonym">Rana catesbeiana</name>
    <dbReference type="NCBI Taxonomy" id="8400"/>
    <lineage>
        <taxon>Eukaryota</taxon>
        <taxon>Metazoa</taxon>
        <taxon>Chordata</taxon>
        <taxon>Craniata</taxon>
        <taxon>Vertebrata</taxon>
        <taxon>Euteleostomi</taxon>
        <taxon>Amphibia</taxon>
        <taxon>Batrachia</taxon>
        <taxon>Anura</taxon>
        <taxon>Neobatrachia</taxon>
        <taxon>Ranoidea</taxon>
        <taxon>Ranidae</taxon>
        <taxon>Aquarana</taxon>
    </lineage>
</organism>
<feature type="coiled-coil region" evidence="12">
    <location>
        <begin position="49"/>
        <end position="96"/>
    </location>
</feature>
<keyword evidence="11" id="KW-0539">Nucleus</keyword>
<dbReference type="InterPro" id="IPR045143">
    <property type="entry name" value="Spc25"/>
</dbReference>
<comment type="function">
    <text evidence="10">Acts as a component of the essential kinetochore-associated NDC80 complex, which is required for chromosome segregation and spindle checkpoint activity. Required for kinetochore integrity and the organization of stable microtubule binding sites in the outer plate of the kinetochore. The NDC80 complex synergistically enhances the affinity of the SKA1 complex for microtubules and may allow the NDC80 complex to track depolymerizing microtubules.</text>
</comment>
<keyword evidence="5 11" id="KW-0132">Cell division</keyword>
<keyword evidence="4 11" id="KW-0158">Chromosome</keyword>
<evidence type="ECO:0000256" key="4">
    <source>
        <dbReference type="ARBA" id="ARBA00022454"/>
    </source>
</evidence>
<comment type="subunit">
    <text evidence="11">Component of the NDC80 complex.</text>
</comment>
<evidence type="ECO:0000256" key="11">
    <source>
        <dbReference type="RuleBase" id="RU367150"/>
    </source>
</evidence>
<evidence type="ECO:0000256" key="10">
    <source>
        <dbReference type="ARBA" id="ARBA00045419"/>
    </source>
</evidence>
<accession>A0A2G9R978</accession>
<evidence type="ECO:0000256" key="12">
    <source>
        <dbReference type="SAM" id="Coils"/>
    </source>
</evidence>
<dbReference type="EMBL" id="KV957819">
    <property type="protein sequence ID" value="PIO23803.1"/>
    <property type="molecule type" value="Genomic_DNA"/>
</dbReference>
<evidence type="ECO:0000256" key="7">
    <source>
        <dbReference type="ARBA" id="ARBA00023054"/>
    </source>
</evidence>
<protein>
    <recommendedName>
        <fullName evidence="3 11">Kinetochore protein SPC25</fullName>
    </recommendedName>
</protein>
<dbReference type="GO" id="GO:0005634">
    <property type="term" value="C:nucleus"/>
    <property type="evidence" value="ECO:0007669"/>
    <property type="project" value="UniProtKB-SubCell"/>
</dbReference>
<proteinExistence type="inferred from homology"/>
<keyword evidence="11" id="KW-0995">Kinetochore</keyword>
<dbReference type="OrthoDB" id="6353017at2759"/>
<evidence type="ECO:0000256" key="5">
    <source>
        <dbReference type="ARBA" id="ARBA00022618"/>
    </source>
</evidence>
<comment type="similarity">
    <text evidence="2 11">Belongs to the SPC25 family.</text>
</comment>
<comment type="subcellular location">
    <subcellularLocation>
        <location evidence="1">Chromosome</location>
        <location evidence="1">Centromere</location>
    </subcellularLocation>
    <subcellularLocation>
        <location evidence="11">Nucleus</location>
    </subcellularLocation>
    <subcellularLocation>
        <location evidence="11">Chromosome</location>
        <location evidence="11">Centromere</location>
        <location evidence="11">Kinetochore</location>
    </subcellularLocation>
</comment>
<gene>
    <name evidence="14" type="ORF">AB205_0209790</name>
</gene>
<dbReference type="GO" id="GO:0007059">
    <property type="term" value="P:chromosome segregation"/>
    <property type="evidence" value="ECO:0007669"/>
    <property type="project" value="InterPro"/>
</dbReference>
<dbReference type="Proteomes" id="UP000228934">
    <property type="component" value="Unassembled WGS sequence"/>
</dbReference>
<evidence type="ECO:0000313" key="15">
    <source>
        <dbReference type="Proteomes" id="UP000228934"/>
    </source>
</evidence>
<dbReference type="GO" id="GO:0051301">
    <property type="term" value="P:cell division"/>
    <property type="evidence" value="ECO:0007669"/>
    <property type="project" value="UniProtKB-UniRule"/>
</dbReference>
<dbReference type="AlphaFoldDB" id="A0A2G9R978"/>